<sequence length="146" mass="16729">MIERASEFTFRDHYLGKNIVLFFDRKAQNQSLLNAGLPITIEALDVLISLRTLPPVQRTFEGILDDMVTLTSPEGQFVPVQSQKNKFACQKLTLLLDHLSRKKMLRRVDDGETSYKITKAGKVMLRKAREVFAEFRSQGSWPSSLR</sequence>
<evidence type="ECO:0000313" key="1">
    <source>
        <dbReference type="EMBL" id="OGK44169.1"/>
    </source>
</evidence>
<gene>
    <name evidence="1" type="ORF">A3B40_04820</name>
</gene>
<dbReference type="EMBL" id="MGAI01000034">
    <property type="protein sequence ID" value="OGK44169.1"/>
    <property type="molecule type" value="Genomic_DNA"/>
</dbReference>
<evidence type="ECO:0000313" key="2">
    <source>
        <dbReference type="Proteomes" id="UP000178040"/>
    </source>
</evidence>
<accession>A0A1F7ILE5</accession>
<comment type="caution">
    <text evidence="1">The sequence shown here is derived from an EMBL/GenBank/DDBJ whole genome shotgun (WGS) entry which is preliminary data.</text>
</comment>
<dbReference type="AlphaFoldDB" id="A0A1F7ILE5"/>
<protein>
    <submittedName>
        <fullName evidence="1">Uncharacterized protein</fullName>
    </submittedName>
</protein>
<reference evidence="1 2" key="1">
    <citation type="journal article" date="2016" name="Nat. Commun.">
        <title>Thousands of microbial genomes shed light on interconnected biogeochemical processes in an aquifer system.</title>
        <authorList>
            <person name="Anantharaman K."/>
            <person name="Brown C.T."/>
            <person name="Hug L.A."/>
            <person name="Sharon I."/>
            <person name="Castelle C.J."/>
            <person name="Probst A.J."/>
            <person name="Thomas B.C."/>
            <person name="Singh A."/>
            <person name="Wilkins M.J."/>
            <person name="Karaoz U."/>
            <person name="Brodie E.L."/>
            <person name="Williams K.H."/>
            <person name="Hubbard S.S."/>
            <person name="Banfield J.F."/>
        </authorList>
    </citation>
    <scope>NUCLEOTIDE SEQUENCE [LARGE SCALE GENOMIC DNA]</scope>
</reference>
<proteinExistence type="predicted"/>
<organism evidence="1 2">
    <name type="scientific">Candidatus Roizmanbacteria bacterium RIFCSPLOWO2_01_FULL_37_16</name>
    <dbReference type="NCBI Taxonomy" id="1802058"/>
    <lineage>
        <taxon>Bacteria</taxon>
        <taxon>Candidatus Roizmaniibacteriota</taxon>
    </lineage>
</organism>
<name>A0A1F7ILE5_9BACT</name>
<dbReference type="Proteomes" id="UP000178040">
    <property type="component" value="Unassembled WGS sequence"/>
</dbReference>